<evidence type="ECO:0000256" key="1">
    <source>
        <dbReference type="ARBA" id="ARBA00001947"/>
    </source>
</evidence>
<protein>
    <submittedName>
        <fullName evidence="5">Uncharacterized protein (DUF849 family)</fullName>
    </submittedName>
</protein>
<name>A0A543GCS2_9PSEU</name>
<dbReference type="InterPro" id="IPR013785">
    <property type="entry name" value="Aldolase_TIM"/>
</dbReference>
<reference evidence="5 6" key="1">
    <citation type="submission" date="2019-06" db="EMBL/GenBank/DDBJ databases">
        <title>Sequencing the genomes of 1000 actinobacteria strains.</title>
        <authorList>
            <person name="Klenk H.-P."/>
        </authorList>
    </citation>
    <scope>NUCLEOTIDE SEQUENCE [LARGE SCALE GENOMIC DNA]</scope>
    <source>
        <strain evidence="5 6">DSM 45511</strain>
    </source>
</reference>
<evidence type="ECO:0000256" key="2">
    <source>
        <dbReference type="ARBA" id="ARBA00022679"/>
    </source>
</evidence>
<sequence length="298" mass="32419">MEKLIIEVCANEYEMRDDNPHVPWTPEELGADAAACRAAGAAVYHFHPRAADGAADLTHETLRSAVRNIRDGSDILVHTSLSANRQGTDRAVRLDPLRRLGDDGLRPDFAPLDMGSSNMDLLTRDGRDFETTEAVYVNSTGTLRYLADGMRELGVKPNLTIWNAAQLRFVEILHGMGHFDAPCWLHLALSEGRAFSCHPGTRAGLEAYLTLLPEGLPLSWAVRLVGASILDLAPHIIERGGHVAIGLGDYHHTEDGAPSNAELVQRVIDMARTAGREVATPEDAAELLTGARRAEVAR</sequence>
<evidence type="ECO:0000313" key="5">
    <source>
        <dbReference type="EMBL" id="TQM43872.1"/>
    </source>
</evidence>
<gene>
    <name evidence="5" type="ORF">FB388_1224</name>
</gene>
<proteinExistence type="predicted"/>
<dbReference type="PANTHER" id="PTHR37418">
    <property type="entry name" value="3-KETO-5-AMINOHEXANOATE CLEAVAGE ENZYME-RELATED"/>
    <property type="match status" value="1"/>
</dbReference>
<dbReference type="InterPro" id="IPR008567">
    <property type="entry name" value="BKACE"/>
</dbReference>
<keyword evidence="4" id="KW-0862">Zinc</keyword>
<keyword evidence="2" id="KW-0808">Transferase</keyword>
<dbReference type="GO" id="GO:0043720">
    <property type="term" value="F:3-keto-5-aminohexanoate cleavage activity"/>
    <property type="evidence" value="ECO:0007669"/>
    <property type="project" value="InterPro"/>
</dbReference>
<comment type="caution">
    <text evidence="5">The sequence shown here is derived from an EMBL/GenBank/DDBJ whole genome shotgun (WGS) entry which is preliminary data.</text>
</comment>
<evidence type="ECO:0000313" key="6">
    <source>
        <dbReference type="Proteomes" id="UP000319818"/>
    </source>
</evidence>
<evidence type="ECO:0000256" key="4">
    <source>
        <dbReference type="ARBA" id="ARBA00022833"/>
    </source>
</evidence>
<dbReference type="Gene3D" id="3.20.20.70">
    <property type="entry name" value="Aldolase class I"/>
    <property type="match status" value="1"/>
</dbReference>
<accession>A0A543GCS2</accession>
<keyword evidence="6" id="KW-1185">Reference proteome</keyword>
<dbReference type="Pfam" id="PF05853">
    <property type="entry name" value="BKACE"/>
    <property type="match status" value="1"/>
</dbReference>
<dbReference type="OrthoDB" id="507754at2"/>
<comment type="cofactor">
    <cofactor evidence="1">
        <name>Zn(2+)</name>
        <dbReference type="ChEBI" id="CHEBI:29105"/>
    </cofactor>
</comment>
<dbReference type="Proteomes" id="UP000319818">
    <property type="component" value="Unassembled WGS sequence"/>
</dbReference>
<organism evidence="5 6">
    <name type="scientific">Pseudonocardia cypriaca</name>
    <dbReference type="NCBI Taxonomy" id="882449"/>
    <lineage>
        <taxon>Bacteria</taxon>
        <taxon>Bacillati</taxon>
        <taxon>Actinomycetota</taxon>
        <taxon>Actinomycetes</taxon>
        <taxon>Pseudonocardiales</taxon>
        <taxon>Pseudonocardiaceae</taxon>
        <taxon>Pseudonocardia</taxon>
    </lineage>
</organism>
<dbReference type="EMBL" id="VFPH01000001">
    <property type="protein sequence ID" value="TQM43872.1"/>
    <property type="molecule type" value="Genomic_DNA"/>
</dbReference>
<dbReference type="PANTHER" id="PTHR37418:SF2">
    <property type="entry name" value="3-KETO-5-AMINOHEXANOATE CLEAVAGE ENZYME"/>
    <property type="match status" value="1"/>
</dbReference>
<keyword evidence="3" id="KW-0479">Metal-binding</keyword>
<dbReference type="RefSeq" id="WP_142098024.1">
    <property type="nucleotide sequence ID" value="NZ_VFPH01000001.1"/>
</dbReference>
<evidence type="ECO:0000256" key="3">
    <source>
        <dbReference type="ARBA" id="ARBA00022723"/>
    </source>
</evidence>
<dbReference type="AlphaFoldDB" id="A0A543GCS2"/>
<dbReference type="GO" id="GO:0046872">
    <property type="term" value="F:metal ion binding"/>
    <property type="evidence" value="ECO:0007669"/>
    <property type="project" value="UniProtKB-KW"/>
</dbReference>